<dbReference type="InterPro" id="IPR050445">
    <property type="entry name" value="Bact_polysacc_biosynth/exp"/>
</dbReference>
<organism evidence="9 10">
    <name type="scientific">Candidatus Acutalibacter pullicola</name>
    <dbReference type="NCBI Taxonomy" id="2838417"/>
    <lineage>
        <taxon>Bacteria</taxon>
        <taxon>Bacillati</taxon>
        <taxon>Bacillota</taxon>
        <taxon>Clostridia</taxon>
        <taxon>Eubacteriales</taxon>
        <taxon>Acutalibacteraceae</taxon>
        <taxon>Acutalibacter</taxon>
    </lineage>
</organism>
<protein>
    <recommendedName>
        <fullName evidence="8">Polysaccharide chain length determinant N-terminal domain-containing protein</fullName>
    </recommendedName>
</protein>
<gene>
    <name evidence="9" type="ORF">H9710_04330</name>
</gene>
<reference evidence="9" key="2">
    <citation type="submission" date="2021-04" db="EMBL/GenBank/DDBJ databases">
        <authorList>
            <person name="Gilroy R."/>
        </authorList>
    </citation>
    <scope>NUCLEOTIDE SEQUENCE</scope>
    <source>
        <strain evidence="9">CHK185-1770</strain>
    </source>
</reference>
<comment type="caution">
    <text evidence="9">The sequence shown here is derived from an EMBL/GenBank/DDBJ whole genome shotgun (WGS) entry which is preliminary data.</text>
</comment>
<evidence type="ECO:0000313" key="10">
    <source>
        <dbReference type="Proteomes" id="UP000826793"/>
    </source>
</evidence>
<evidence type="ECO:0000256" key="7">
    <source>
        <dbReference type="SAM" id="Phobius"/>
    </source>
</evidence>
<sequence>MDKTQNPNNNEMVIDLVDLAKALWRRAWAIVLVMVIFGGAAFGYARFLVTPLYQASAMMYVNNSSINVGSTQVDLNDLTAAQSLVETYIVILKTRGTLEQVIEEENLPYDYETLSGMIEAGAVNSTEVFEIQVTSADPEEAERIANCVAEILPDRIAEIVEGSSVKIVDYAIVPSQKSSPSISRYTLLGLLLGAVVSCGIIVLLYLFDDQIRDEEYVRQTFDLPLLAAIPDLTGKNSGSSYYYSKKTSGKEATP</sequence>
<evidence type="ECO:0000256" key="2">
    <source>
        <dbReference type="ARBA" id="ARBA00006683"/>
    </source>
</evidence>
<dbReference type="Pfam" id="PF02706">
    <property type="entry name" value="Wzz"/>
    <property type="match status" value="1"/>
</dbReference>
<dbReference type="InterPro" id="IPR003856">
    <property type="entry name" value="LPS_length_determ_N"/>
</dbReference>
<feature type="transmembrane region" description="Helical" evidence="7">
    <location>
        <begin position="185"/>
        <end position="207"/>
    </location>
</feature>
<dbReference type="EMBL" id="DWXG01000035">
    <property type="protein sequence ID" value="HJB97789.1"/>
    <property type="molecule type" value="Genomic_DNA"/>
</dbReference>
<reference evidence="9" key="1">
    <citation type="journal article" date="2021" name="PeerJ">
        <title>Extensive microbial diversity within the chicken gut microbiome revealed by metagenomics and culture.</title>
        <authorList>
            <person name="Gilroy R."/>
            <person name="Ravi A."/>
            <person name="Getino M."/>
            <person name="Pursley I."/>
            <person name="Horton D.L."/>
            <person name="Alikhan N.F."/>
            <person name="Baker D."/>
            <person name="Gharbi K."/>
            <person name="Hall N."/>
            <person name="Watson M."/>
            <person name="Adriaenssens E.M."/>
            <person name="Foster-Nyarko E."/>
            <person name="Jarju S."/>
            <person name="Secka A."/>
            <person name="Antonio M."/>
            <person name="Oren A."/>
            <person name="Chaudhuri R.R."/>
            <person name="La Ragione R."/>
            <person name="Hildebrand F."/>
            <person name="Pallen M.J."/>
        </authorList>
    </citation>
    <scope>NUCLEOTIDE SEQUENCE</scope>
    <source>
        <strain evidence="9">CHK185-1770</strain>
    </source>
</reference>
<keyword evidence="4 7" id="KW-0812">Transmembrane</keyword>
<keyword evidence="6 7" id="KW-0472">Membrane</keyword>
<keyword evidence="5 7" id="KW-1133">Transmembrane helix</keyword>
<evidence type="ECO:0000256" key="5">
    <source>
        <dbReference type="ARBA" id="ARBA00022989"/>
    </source>
</evidence>
<dbReference type="Proteomes" id="UP000826793">
    <property type="component" value="Unassembled WGS sequence"/>
</dbReference>
<evidence type="ECO:0000256" key="4">
    <source>
        <dbReference type="ARBA" id="ARBA00022692"/>
    </source>
</evidence>
<evidence type="ECO:0000256" key="6">
    <source>
        <dbReference type="ARBA" id="ARBA00023136"/>
    </source>
</evidence>
<dbReference type="AlphaFoldDB" id="A0A9D2MUQ1"/>
<dbReference type="PANTHER" id="PTHR32309">
    <property type="entry name" value="TYROSINE-PROTEIN KINASE"/>
    <property type="match status" value="1"/>
</dbReference>
<dbReference type="GO" id="GO:0005886">
    <property type="term" value="C:plasma membrane"/>
    <property type="evidence" value="ECO:0007669"/>
    <property type="project" value="UniProtKB-SubCell"/>
</dbReference>
<comment type="subcellular location">
    <subcellularLocation>
        <location evidence="1">Cell membrane</location>
        <topology evidence="1">Multi-pass membrane protein</topology>
    </subcellularLocation>
</comment>
<evidence type="ECO:0000256" key="3">
    <source>
        <dbReference type="ARBA" id="ARBA00022475"/>
    </source>
</evidence>
<proteinExistence type="inferred from homology"/>
<evidence type="ECO:0000256" key="1">
    <source>
        <dbReference type="ARBA" id="ARBA00004651"/>
    </source>
</evidence>
<name>A0A9D2MUQ1_9FIRM</name>
<evidence type="ECO:0000259" key="8">
    <source>
        <dbReference type="Pfam" id="PF02706"/>
    </source>
</evidence>
<feature type="transmembrane region" description="Helical" evidence="7">
    <location>
        <begin position="27"/>
        <end position="49"/>
    </location>
</feature>
<keyword evidence="3" id="KW-1003">Cell membrane</keyword>
<dbReference type="PANTHER" id="PTHR32309:SF31">
    <property type="entry name" value="CAPSULAR EXOPOLYSACCHARIDE FAMILY"/>
    <property type="match status" value="1"/>
</dbReference>
<accession>A0A9D2MUQ1</accession>
<comment type="similarity">
    <text evidence="2">Belongs to the CpsC/CapA family.</text>
</comment>
<evidence type="ECO:0000313" key="9">
    <source>
        <dbReference type="EMBL" id="HJB97789.1"/>
    </source>
</evidence>
<feature type="domain" description="Polysaccharide chain length determinant N-terminal" evidence="8">
    <location>
        <begin position="14"/>
        <end position="104"/>
    </location>
</feature>